<dbReference type="PROSITE" id="PS50894">
    <property type="entry name" value="HPT"/>
    <property type="match status" value="2"/>
</dbReference>
<dbReference type="InterPro" id="IPR005467">
    <property type="entry name" value="His_kinase_dom"/>
</dbReference>
<evidence type="ECO:0000256" key="13">
    <source>
        <dbReference type="PROSITE-ProRule" id="PRU00169"/>
    </source>
</evidence>
<evidence type="ECO:0000256" key="1">
    <source>
        <dbReference type="ARBA" id="ARBA00000085"/>
    </source>
</evidence>
<evidence type="ECO:0000256" key="10">
    <source>
        <dbReference type="ARBA" id="ARBA00023012"/>
    </source>
</evidence>
<keyword evidence="8 21" id="KW-0067">ATP-binding</keyword>
<evidence type="ECO:0000259" key="20">
    <source>
        <dbReference type="PROSITE" id="PS50894"/>
    </source>
</evidence>
<dbReference type="SMART" id="SM00448">
    <property type="entry name" value="REC"/>
    <property type="match status" value="1"/>
</dbReference>
<feature type="transmembrane region" description="Helical" evidence="16">
    <location>
        <begin position="154"/>
        <end position="173"/>
    </location>
</feature>
<evidence type="ECO:0000259" key="17">
    <source>
        <dbReference type="PROSITE" id="PS50109"/>
    </source>
</evidence>
<evidence type="ECO:0000256" key="5">
    <source>
        <dbReference type="ARBA" id="ARBA00022553"/>
    </source>
</evidence>
<dbReference type="PRINTS" id="PR00344">
    <property type="entry name" value="BCTRLSENSOR"/>
</dbReference>
<organism evidence="21 22">
    <name type="scientific">Neptunomonas phycophila</name>
    <dbReference type="NCBI Taxonomy" id="1572645"/>
    <lineage>
        <taxon>Bacteria</taxon>
        <taxon>Pseudomonadati</taxon>
        <taxon>Pseudomonadota</taxon>
        <taxon>Gammaproteobacteria</taxon>
        <taxon>Oceanospirillales</taxon>
        <taxon>Oceanospirillaceae</taxon>
        <taxon>Neptunomonas</taxon>
    </lineage>
</organism>
<dbReference type="Gene3D" id="1.20.120.160">
    <property type="entry name" value="HPT domain"/>
    <property type="match status" value="2"/>
</dbReference>
<dbReference type="InterPro" id="IPR003594">
    <property type="entry name" value="HATPase_dom"/>
</dbReference>
<dbReference type="Pfam" id="PF02518">
    <property type="entry name" value="HATPase_c"/>
    <property type="match status" value="1"/>
</dbReference>
<protein>
    <recommendedName>
        <fullName evidence="3">histidine kinase</fullName>
        <ecNumber evidence="3">2.7.13.3</ecNumber>
    </recommendedName>
</protein>
<feature type="transmembrane region" description="Helical" evidence="16">
    <location>
        <begin position="12"/>
        <end position="36"/>
    </location>
</feature>
<evidence type="ECO:0000256" key="12">
    <source>
        <dbReference type="PROSITE-ProRule" id="PRU00110"/>
    </source>
</evidence>
<keyword evidence="22" id="KW-1185">Reference proteome</keyword>
<feature type="modified residue" description="Phosphohistidine" evidence="12">
    <location>
        <position position="1024"/>
    </location>
</feature>
<dbReference type="InterPro" id="IPR011006">
    <property type="entry name" value="CheY-like_superfamily"/>
</dbReference>
<dbReference type="InterPro" id="IPR035965">
    <property type="entry name" value="PAS-like_dom_sf"/>
</dbReference>
<evidence type="ECO:0000256" key="8">
    <source>
        <dbReference type="ARBA" id="ARBA00022840"/>
    </source>
</evidence>
<evidence type="ECO:0000256" key="11">
    <source>
        <dbReference type="ARBA" id="ARBA00023136"/>
    </source>
</evidence>
<dbReference type="Gene3D" id="3.30.450.20">
    <property type="entry name" value="PAS domain"/>
    <property type="match status" value="1"/>
</dbReference>
<dbReference type="GO" id="GO:0005524">
    <property type="term" value="F:ATP binding"/>
    <property type="evidence" value="ECO:0007669"/>
    <property type="project" value="UniProtKB-KW"/>
</dbReference>
<dbReference type="Pfam" id="PF08448">
    <property type="entry name" value="PAS_4"/>
    <property type="match status" value="1"/>
</dbReference>
<dbReference type="Gene3D" id="3.30.565.10">
    <property type="entry name" value="Histidine kinase-like ATPase, C-terminal domain"/>
    <property type="match status" value="1"/>
</dbReference>
<dbReference type="CDD" id="cd00130">
    <property type="entry name" value="PAS"/>
    <property type="match status" value="1"/>
</dbReference>
<dbReference type="InterPro" id="IPR004358">
    <property type="entry name" value="Sig_transdc_His_kin-like_C"/>
</dbReference>
<evidence type="ECO:0000259" key="18">
    <source>
        <dbReference type="PROSITE" id="PS50110"/>
    </source>
</evidence>
<sequence>MIERIFGKQSSIARIAIGQISIVISMVMVAALLGLFPDVSNSTRLHRVTLAETIAANGSIFITRSDLQRMNATLEVTVSRNEELLSAGVRRKDGRLMVDVGDHSQVWEPLENDISSDTEIMVPIWEGSTQWGQIELRFTPIEHEGIIGFLYKPVVLFTQFLALGCFVLFFWYLRRMLKQLDPSQAIPDRVKSALDTMAEGLLVMDVKQNIVLANHAFATLSNMPAEKLVGVKADIFPWSLPEDAEFSDLPWSRALASGDPLINSIVKLELPDQPKRTFMVNCSPVLLPGGKVGGVLVSLDDVTALEEKEIELRRSKDEAEQANRAKSDFLANMSHEIRTPMNAILGFTELLRRDRNGLEPDQQKHLNTISSSGEHLLNLINDILDLSKVESGHLDVESIDCKPAQLIQQVLQAMKVKADEKGLALIFEADTALPSQILTDPGRVRQILTNLIGNAIKFTDTGSVTVNVSVLNNAVPQLKISVNDTGIGMTEQQVNSVFDPFVQADSSITRRFGGTGLGLSISQKFAHALGGDIEVSSVMGQGSCFALILDVVVADDAVIEWIQPEQVLVSLDDTSHQEGTRWQFKPADILVVDDGNENRELLQLVLEDYGFTITTGIHGQEGLEKSLAESFDVILMDVQMPVMDGYTAVKAMREAGLTQPIIALTAHAMKGIEARCLEAGYSHYMTKPINIDELLATLADLLGATQSDSTDTLAEANTNTATPEQVSQPTALSGSMAPLISTLATHERFAGLIKRFTDKLPSQVSAMEHALNTHRFDDLADLAHWLKGSAGSVGFADFTEPAKELELAAKAKDYSNANAHLEKISVLVKRAKMGVGSVSEQTAPVSTNHNIAKTPIKTAGLAKTHPKYQAISHQVTQRLQEHMLLMHAGLEAHNSEPLKEGAVWILSTASSLGYADLIQHAEDLKRAADADNREGQIQAFMHLKSSVLKLDGVDTQHLIDALKLTDDNVGENELAHKIHSSLLAKNEKFRPIVERFVTRLSEQVGLMQSALAEQDFKSLAELAHWLKGSAGSVGFDEFTELAEELENCSKSRDEKAAEHALSMIAHMAKHIDLD</sequence>
<keyword evidence="11 16" id="KW-0472">Membrane</keyword>
<evidence type="ECO:0000256" key="14">
    <source>
        <dbReference type="SAM" id="Coils"/>
    </source>
</evidence>
<dbReference type="SMART" id="SM00388">
    <property type="entry name" value="HisKA"/>
    <property type="match status" value="1"/>
</dbReference>
<dbReference type="CDD" id="cd16922">
    <property type="entry name" value="HATPase_EvgS-ArcB-TorS-like"/>
    <property type="match status" value="1"/>
</dbReference>
<evidence type="ECO:0000256" key="3">
    <source>
        <dbReference type="ARBA" id="ARBA00012438"/>
    </source>
</evidence>
<feature type="domain" description="PAS" evidence="19">
    <location>
        <begin position="186"/>
        <end position="258"/>
    </location>
</feature>
<dbReference type="Pfam" id="PF01627">
    <property type="entry name" value="Hpt"/>
    <property type="match status" value="2"/>
</dbReference>
<comment type="catalytic activity">
    <reaction evidence="1">
        <text>ATP + protein L-histidine = ADP + protein N-phospho-L-histidine.</text>
        <dbReference type="EC" id="2.7.13.3"/>
    </reaction>
</comment>
<feature type="modified residue" description="4-aspartylphosphate" evidence="13">
    <location>
        <position position="637"/>
    </location>
</feature>
<keyword evidence="5 13" id="KW-0597">Phosphoprotein</keyword>
<keyword evidence="9 16" id="KW-1133">Transmembrane helix</keyword>
<dbReference type="PANTHER" id="PTHR45339">
    <property type="entry name" value="HYBRID SIGNAL TRANSDUCTION HISTIDINE KINASE J"/>
    <property type="match status" value="1"/>
</dbReference>
<evidence type="ECO:0000256" key="6">
    <source>
        <dbReference type="ARBA" id="ARBA00022692"/>
    </source>
</evidence>
<dbReference type="RefSeq" id="WP_305449965.1">
    <property type="nucleotide sequence ID" value="NZ_JAUYVO010000001.1"/>
</dbReference>
<reference evidence="21" key="1">
    <citation type="submission" date="2023-07" db="EMBL/GenBank/DDBJ databases">
        <title>Genome content predicts the carbon catabolic preferences of heterotrophic bacteria.</title>
        <authorList>
            <person name="Gralka M."/>
        </authorList>
    </citation>
    <scope>NUCLEOTIDE SEQUENCE</scope>
    <source>
        <strain evidence="21">5G01</strain>
    </source>
</reference>
<gene>
    <name evidence="21" type="ORF">Q8W30_00445</name>
</gene>
<dbReference type="SUPFAM" id="SSF47226">
    <property type="entry name" value="Histidine-containing phosphotransfer domain, HPT domain"/>
    <property type="match status" value="2"/>
</dbReference>
<comment type="subcellular location">
    <subcellularLocation>
        <location evidence="2">Cell membrane</location>
        <topology evidence="2">Multi-pass membrane protein</topology>
    </subcellularLocation>
</comment>
<dbReference type="SMART" id="SM00073">
    <property type="entry name" value="HPT"/>
    <property type="match status" value="2"/>
</dbReference>
<feature type="domain" description="HPt" evidence="20">
    <location>
        <begin position="745"/>
        <end position="845"/>
    </location>
</feature>
<dbReference type="CDD" id="cd00082">
    <property type="entry name" value="HisKA"/>
    <property type="match status" value="1"/>
</dbReference>
<evidence type="ECO:0000313" key="21">
    <source>
        <dbReference type="EMBL" id="MDP2521022.1"/>
    </source>
</evidence>
<feature type="domain" description="Response regulatory" evidence="18">
    <location>
        <begin position="588"/>
        <end position="702"/>
    </location>
</feature>
<keyword evidence="7" id="KW-0547">Nucleotide-binding</keyword>
<keyword evidence="10" id="KW-0902">Two-component regulatory system</keyword>
<evidence type="ECO:0000256" key="4">
    <source>
        <dbReference type="ARBA" id="ARBA00022475"/>
    </source>
</evidence>
<evidence type="ECO:0000256" key="16">
    <source>
        <dbReference type="SAM" id="Phobius"/>
    </source>
</evidence>
<dbReference type="InterPro" id="IPR001789">
    <property type="entry name" value="Sig_transdc_resp-reg_receiver"/>
</dbReference>
<comment type="caution">
    <text evidence="21">The sequence shown here is derived from an EMBL/GenBank/DDBJ whole genome shotgun (WGS) entry which is preliminary data.</text>
</comment>
<feature type="domain" description="Histidine kinase" evidence="17">
    <location>
        <begin position="332"/>
        <end position="553"/>
    </location>
</feature>
<feature type="coiled-coil region" evidence="14">
    <location>
        <begin position="302"/>
        <end position="332"/>
    </location>
</feature>
<dbReference type="InterPro" id="IPR008207">
    <property type="entry name" value="Sig_transdc_His_kin_Hpt_dom"/>
</dbReference>
<keyword evidence="6 16" id="KW-0812">Transmembrane</keyword>
<keyword evidence="4" id="KW-1003">Cell membrane</keyword>
<dbReference type="InterPro" id="IPR036641">
    <property type="entry name" value="HPT_dom_sf"/>
</dbReference>
<dbReference type="SUPFAM" id="SSF55785">
    <property type="entry name" value="PYP-like sensor domain (PAS domain)"/>
    <property type="match status" value="1"/>
</dbReference>
<dbReference type="EMBL" id="JAUYVO010000001">
    <property type="protein sequence ID" value="MDP2521022.1"/>
    <property type="molecule type" value="Genomic_DNA"/>
</dbReference>
<dbReference type="EC" id="2.7.13.3" evidence="3"/>
<evidence type="ECO:0000313" key="22">
    <source>
        <dbReference type="Proteomes" id="UP001177341"/>
    </source>
</evidence>
<dbReference type="Pfam" id="PF00072">
    <property type="entry name" value="Response_reg"/>
    <property type="match status" value="1"/>
</dbReference>
<evidence type="ECO:0000256" key="2">
    <source>
        <dbReference type="ARBA" id="ARBA00004651"/>
    </source>
</evidence>
<dbReference type="PANTHER" id="PTHR45339:SF1">
    <property type="entry name" value="HYBRID SIGNAL TRANSDUCTION HISTIDINE KINASE J"/>
    <property type="match status" value="1"/>
</dbReference>
<accession>A0ABT9EPM6</accession>
<dbReference type="InterPro" id="IPR036890">
    <property type="entry name" value="HATPase_C_sf"/>
</dbReference>
<name>A0ABT9EPM6_9GAMM</name>
<dbReference type="PROSITE" id="PS50109">
    <property type="entry name" value="HIS_KIN"/>
    <property type="match status" value="1"/>
</dbReference>
<keyword evidence="14" id="KW-0175">Coiled coil</keyword>
<feature type="modified residue" description="Phosphohistidine" evidence="12">
    <location>
        <position position="784"/>
    </location>
</feature>
<evidence type="ECO:0000259" key="19">
    <source>
        <dbReference type="PROSITE" id="PS50112"/>
    </source>
</evidence>
<dbReference type="InterPro" id="IPR000014">
    <property type="entry name" value="PAS"/>
</dbReference>
<feature type="region of interest" description="Disordered" evidence="15">
    <location>
        <begin position="710"/>
        <end position="730"/>
    </location>
</feature>
<dbReference type="PROSITE" id="PS50110">
    <property type="entry name" value="RESPONSE_REGULATORY"/>
    <property type="match status" value="1"/>
</dbReference>
<dbReference type="CDD" id="cd17546">
    <property type="entry name" value="REC_hyHK_CKI1_RcsC-like"/>
    <property type="match status" value="1"/>
</dbReference>
<dbReference type="Proteomes" id="UP001177341">
    <property type="component" value="Unassembled WGS sequence"/>
</dbReference>
<dbReference type="SUPFAM" id="SSF52172">
    <property type="entry name" value="CheY-like"/>
    <property type="match status" value="1"/>
</dbReference>
<proteinExistence type="predicted"/>
<dbReference type="InterPro" id="IPR003661">
    <property type="entry name" value="HisK_dim/P_dom"/>
</dbReference>
<dbReference type="InterPro" id="IPR013656">
    <property type="entry name" value="PAS_4"/>
</dbReference>
<dbReference type="Pfam" id="PF00512">
    <property type="entry name" value="HisKA"/>
    <property type="match status" value="1"/>
</dbReference>
<dbReference type="InterPro" id="IPR036097">
    <property type="entry name" value="HisK_dim/P_sf"/>
</dbReference>
<dbReference type="SMART" id="SM00387">
    <property type="entry name" value="HATPase_c"/>
    <property type="match status" value="1"/>
</dbReference>
<evidence type="ECO:0000256" key="15">
    <source>
        <dbReference type="SAM" id="MobiDB-lite"/>
    </source>
</evidence>
<evidence type="ECO:0000256" key="7">
    <source>
        <dbReference type="ARBA" id="ARBA00022741"/>
    </source>
</evidence>
<dbReference type="CDD" id="cd00088">
    <property type="entry name" value="HPT"/>
    <property type="match status" value="1"/>
</dbReference>
<dbReference type="Gene3D" id="1.10.287.130">
    <property type="match status" value="1"/>
</dbReference>
<dbReference type="Gene3D" id="3.40.50.2300">
    <property type="match status" value="1"/>
</dbReference>
<dbReference type="PROSITE" id="PS50112">
    <property type="entry name" value="PAS"/>
    <property type="match status" value="1"/>
</dbReference>
<evidence type="ECO:0000256" key="9">
    <source>
        <dbReference type="ARBA" id="ARBA00022989"/>
    </source>
</evidence>
<dbReference type="SUPFAM" id="SSF55874">
    <property type="entry name" value="ATPase domain of HSP90 chaperone/DNA topoisomerase II/histidine kinase"/>
    <property type="match status" value="1"/>
</dbReference>
<dbReference type="SUPFAM" id="SSF47384">
    <property type="entry name" value="Homodimeric domain of signal transducing histidine kinase"/>
    <property type="match status" value="1"/>
</dbReference>
<feature type="domain" description="HPt" evidence="20">
    <location>
        <begin position="985"/>
        <end position="1074"/>
    </location>
</feature>